<proteinExistence type="predicted"/>
<evidence type="ECO:0000313" key="2">
    <source>
        <dbReference type="Proteomes" id="UP001150259"/>
    </source>
</evidence>
<accession>A0ABT5GKM2</accession>
<protein>
    <submittedName>
        <fullName evidence="1">DUF3052 domain-containing protein</fullName>
    </submittedName>
</protein>
<gene>
    <name evidence="1" type="ORF">OO014_14390</name>
</gene>
<dbReference type="Pfam" id="PF11253">
    <property type="entry name" value="DUF3052"/>
    <property type="match status" value="1"/>
</dbReference>
<dbReference type="EMBL" id="JAPFQL010000068">
    <property type="protein sequence ID" value="MDC5698445.1"/>
    <property type="molecule type" value="Genomic_DNA"/>
</dbReference>
<dbReference type="Proteomes" id="UP001150259">
    <property type="component" value="Unassembled WGS sequence"/>
</dbReference>
<dbReference type="InterPro" id="IPR021412">
    <property type="entry name" value="DUF3052"/>
</dbReference>
<dbReference type="RefSeq" id="WP_272463018.1">
    <property type="nucleotide sequence ID" value="NZ_JAPFQL010000068.1"/>
</dbReference>
<reference evidence="1 2" key="1">
    <citation type="submission" date="2022-11" db="EMBL/GenBank/DDBJ databases">
        <title>Anaerobic phenanthrene biodegradation by a DNRA strain PheN6.</title>
        <authorList>
            <person name="Zhang Z."/>
        </authorList>
    </citation>
    <scope>NUCLEOTIDE SEQUENCE [LARGE SCALE GENOMIC DNA]</scope>
    <source>
        <strain evidence="1 2">PheN6</strain>
    </source>
</reference>
<keyword evidence="2" id="KW-1185">Reference proteome</keyword>
<comment type="caution">
    <text evidence="1">The sequence shown here is derived from an EMBL/GenBank/DDBJ whole genome shotgun (WGS) entry which is preliminary data.</text>
</comment>
<name>A0ABT5GKM2_9MICO</name>
<organism evidence="1 2">
    <name type="scientific">Intrasporangium calvum</name>
    <dbReference type="NCBI Taxonomy" id="53358"/>
    <lineage>
        <taxon>Bacteria</taxon>
        <taxon>Bacillati</taxon>
        <taxon>Actinomycetota</taxon>
        <taxon>Actinomycetes</taxon>
        <taxon>Micrococcales</taxon>
        <taxon>Intrasporangiaceae</taxon>
        <taxon>Intrasporangium</taxon>
    </lineage>
</organism>
<evidence type="ECO:0000313" key="1">
    <source>
        <dbReference type="EMBL" id="MDC5698445.1"/>
    </source>
</evidence>
<sequence>MSTTAGAASLAKLGFAPGQIIQEFGYDDDVDDDLRFAIEDVIGSDLEDEDFNDGADGVVVWYRDGDDDLVDLLVDALTKLFDAGFVVLFTPKAGRPGHVQASEVEEAASTAGLTTGGQVNVATEWAGARLMPPKGPRR</sequence>